<dbReference type="EC" id="2.3.3.13" evidence="2"/>
<dbReference type="FunFam" id="1.10.238.260:FF:000001">
    <property type="entry name" value="2-isopropylmalate synthase"/>
    <property type="match status" value="1"/>
</dbReference>
<dbReference type="Pfam" id="PF22617">
    <property type="entry name" value="HCS_D2"/>
    <property type="match status" value="1"/>
</dbReference>
<evidence type="ECO:0000313" key="9">
    <source>
        <dbReference type="EMBL" id="PON75136.1"/>
    </source>
</evidence>
<reference evidence="10" key="1">
    <citation type="submission" date="2016-06" db="EMBL/GenBank/DDBJ databases">
        <title>Parallel loss of symbiosis genes in relatives of nitrogen-fixing non-legume Parasponia.</title>
        <authorList>
            <person name="Van Velzen R."/>
            <person name="Holmer R."/>
            <person name="Bu F."/>
            <person name="Rutten L."/>
            <person name="Van Zeijl A."/>
            <person name="Liu W."/>
            <person name="Santuari L."/>
            <person name="Cao Q."/>
            <person name="Sharma T."/>
            <person name="Shen D."/>
            <person name="Roswanjaya Y."/>
            <person name="Wardhani T."/>
            <person name="Kalhor M.S."/>
            <person name="Jansen J."/>
            <person name="Van den Hoogen J."/>
            <person name="Gungor B."/>
            <person name="Hartog M."/>
            <person name="Hontelez J."/>
            <person name="Verver J."/>
            <person name="Yang W.-C."/>
            <person name="Schijlen E."/>
            <person name="Repin R."/>
            <person name="Schilthuizen M."/>
            <person name="Schranz E."/>
            <person name="Heidstra R."/>
            <person name="Miyata K."/>
            <person name="Fedorova E."/>
            <person name="Kohlen W."/>
            <person name="Bisseling T."/>
            <person name="Smit S."/>
            <person name="Geurts R."/>
        </authorList>
    </citation>
    <scope>NUCLEOTIDE SEQUENCE [LARGE SCALE GENOMIC DNA]</scope>
    <source>
        <strain evidence="10">cv. WU1-14</strain>
    </source>
</reference>
<dbReference type="Gene3D" id="1.10.238.260">
    <property type="match status" value="1"/>
</dbReference>
<dbReference type="GO" id="GO:0003852">
    <property type="term" value="F:2-isopropylmalate synthase activity"/>
    <property type="evidence" value="ECO:0007669"/>
    <property type="project" value="UniProtKB-EC"/>
</dbReference>
<evidence type="ECO:0000313" key="10">
    <source>
        <dbReference type="Proteomes" id="UP000237105"/>
    </source>
</evidence>
<dbReference type="GO" id="GO:0009507">
    <property type="term" value="C:chloroplast"/>
    <property type="evidence" value="ECO:0007669"/>
    <property type="project" value="TreeGrafter"/>
</dbReference>
<dbReference type="STRING" id="3476.A0A2P5DPD3"/>
<dbReference type="InterPro" id="IPR054691">
    <property type="entry name" value="LeuA/HCS_post-cat"/>
</dbReference>
<dbReference type="PROSITE" id="PS00815">
    <property type="entry name" value="AIPM_HOMOCIT_SYNTH_1"/>
    <property type="match status" value="1"/>
</dbReference>
<keyword evidence="6" id="KW-0100">Branched-chain amino acid biosynthesis</keyword>
<dbReference type="PANTHER" id="PTHR10277:SF9">
    <property type="entry name" value="2-ISOPROPYLMALATE SYNTHASE 1, CHLOROPLASTIC-RELATED"/>
    <property type="match status" value="1"/>
</dbReference>
<proteinExistence type="inferred from homology"/>
<dbReference type="EMBL" id="JXTB01000025">
    <property type="protein sequence ID" value="PON75136.1"/>
    <property type="molecule type" value="Genomic_DNA"/>
</dbReference>
<keyword evidence="10" id="KW-1185">Reference proteome</keyword>
<protein>
    <recommendedName>
        <fullName evidence="2">2-isopropylmalate synthase</fullName>
        <ecNumber evidence="2">2.3.3.13</ecNumber>
    </recommendedName>
</protein>
<comment type="similarity">
    <text evidence="7">Belongs to the alpha-IPM synthase/homocitrate synthase family.</text>
</comment>
<evidence type="ECO:0000256" key="3">
    <source>
        <dbReference type="ARBA" id="ARBA00022430"/>
    </source>
</evidence>
<dbReference type="GO" id="GO:0009098">
    <property type="term" value="P:L-leucine biosynthetic process"/>
    <property type="evidence" value="ECO:0007669"/>
    <property type="project" value="UniProtKB-KW"/>
</dbReference>
<feature type="domain" description="Pyruvate carboxyltransferase" evidence="8">
    <location>
        <begin position="72"/>
        <end position="354"/>
    </location>
</feature>
<evidence type="ECO:0000256" key="4">
    <source>
        <dbReference type="ARBA" id="ARBA00022605"/>
    </source>
</evidence>
<comment type="pathway">
    <text evidence="1">Amino-acid biosynthesis; L-leucine biosynthesis; L-leucine from 3-methyl-2-oxobutanoate: step 1/4.</text>
</comment>
<dbReference type="InterPro" id="IPR013785">
    <property type="entry name" value="Aldolase_TIM"/>
</dbReference>
<dbReference type="Gene3D" id="3.20.20.70">
    <property type="entry name" value="Aldolase class I"/>
    <property type="match status" value="1"/>
</dbReference>
<dbReference type="Proteomes" id="UP000237105">
    <property type="component" value="Unassembled WGS sequence"/>
</dbReference>
<dbReference type="PANTHER" id="PTHR10277">
    <property type="entry name" value="HOMOCITRATE SYNTHASE-RELATED"/>
    <property type="match status" value="1"/>
</dbReference>
<evidence type="ECO:0000259" key="8">
    <source>
        <dbReference type="PROSITE" id="PS50991"/>
    </source>
</evidence>
<dbReference type="CDD" id="cd07940">
    <property type="entry name" value="DRE_TIM_IPMS"/>
    <property type="match status" value="1"/>
</dbReference>
<evidence type="ECO:0000256" key="1">
    <source>
        <dbReference type="ARBA" id="ARBA00004689"/>
    </source>
</evidence>
<evidence type="ECO:0000256" key="5">
    <source>
        <dbReference type="ARBA" id="ARBA00022679"/>
    </source>
</evidence>
<dbReference type="PROSITE" id="PS50991">
    <property type="entry name" value="PYR_CT"/>
    <property type="match status" value="1"/>
</dbReference>
<keyword evidence="3" id="KW-0432">Leucine biosynthesis</keyword>
<sequence>MAFSSADLFASSTCSIPTALKPRNYSGCGVFPTFKCAANKIGNGNNIVRCSFSQPRRRPEYIPNRIPDASYVRVLDTTLRDGEQAPGAAMSRPEKLAIARKLVELCVDVIDAGFPASSKEELETTKLIAQEIGNNNNNNNNVSGEYCCGYVPVISACARCIRSDIDAAWDAVKPAKLRRLNVFISTSEIHMKYKLNKTPEQVLKLAKESVSYAKSLGCDDIEFVCEDAGRSDKAFLYRIYGESIKAGATTITFTDTVGYNFPTEVEKIMADLKANIEGIENVIISTHCHNDLGLANANSLAAVCAGARQVEVTINGIGERAGNASLEEFVMAIKSRSNDLLGGLHTGINTKQIVPASKMVEEYSGLSLQPHKAIVGANIFSHASGIHQDGILKNKSTYEIISPEDIGLSRTNESRIVLGKHSGRHALNSRLLELGYNLDKTQLDEAFGNFKAVAETKKFLTDKDIESLVSKLSTISN</sequence>
<dbReference type="GO" id="GO:0019761">
    <property type="term" value="P:glucosinolate biosynthetic process"/>
    <property type="evidence" value="ECO:0007669"/>
    <property type="project" value="UniProtKB-ARBA"/>
</dbReference>
<keyword evidence="5 7" id="KW-0808">Transferase</keyword>
<evidence type="ECO:0000256" key="6">
    <source>
        <dbReference type="ARBA" id="ARBA00023304"/>
    </source>
</evidence>
<dbReference type="PROSITE" id="PS00816">
    <property type="entry name" value="AIPM_HOMOCIT_SYNTH_2"/>
    <property type="match status" value="1"/>
</dbReference>
<dbReference type="OrthoDB" id="2015253at2759"/>
<organism evidence="9 10">
    <name type="scientific">Parasponia andersonii</name>
    <name type="common">Sponia andersonii</name>
    <dbReference type="NCBI Taxonomy" id="3476"/>
    <lineage>
        <taxon>Eukaryota</taxon>
        <taxon>Viridiplantae</taxon>
        <taxon>Streptophyta</taxon>
        <taxon>Embryophyta</taxon>
        <taxon>Tracheophyta</taxon>
        <taxon>Spermatophyta</taxon>
        <taxon>Magnoliopsida</taxon>
        <taxon>eudicotyledons</taxon>
        <taxon>Gunneridae</taxon>
        <taxon>Pentapetalae</taxon>
        <taxon>rosids</taxon>
        <taxon>fabids</taxon>
        <taxon>Rosales</taxon>
        <taxon>Cannabaceae</taxon>
        <taxon>Parasponia</taxon>
    </lineage>
</organism>
<name>A0A2P5DPD3_PARAD</name>
<dbReference type="FunFam" id="3.20.20.70:FF:000010">
    <property type="entry name" value="2-isopropylmalate synthase"/>
    <property type="match status" value="1"/>
</dbReference>
<dbReference type="InterPro" id="IPR050073">
    <property type="entry name" value="2-IPM_HCS-like"/>
</dbReference>
<gene>
    <name evidence="9" type="primary">PanIPMS1</name>
    <name evidence="9" type="ORF">PanWU01x14_044880</name>
</gene>
<dbReference type="Pfam" id="PF00682">
    <property type="entry name" value="HMGL-like"/>
    <property type="match status" value="1"/>
</dbReference>
<evidence type="ECO:0000256" key="2">
    <source>
        <dbReference type="ARBA" id="ARBA00012973"/>
    </source>
</evidence>
<dbReference type="SUPFAM" id="SSF51569">
    <property type="entry name" value="Aldolase"/>
    <property type="match status" value="1"/>
</dbReference>
<dbReference type="GO" id="GO:0010177">
    <property type="term" value="F:methylthioalkylmalate synthase activity"/>
    <property type="evidence" value="ECO:0007669"/>
    <property type="project" value="UniProtKB-ARBA"/>
</dbReference>
<dbReference type="NCBIfam" id="NF002086">
    <property type="entry name" value="PRK00915.1-3"/>
    <property type="match status" value="1"/>
</dbReference>
<comment type="caution">
    <text evidence="9">The sequence shown here is derived from an EMBL/GenBank/DDBJ whole genome shotgun (WGS) entry which is preliminary data.</text>
</comment>
<accession>A0A2P5DPD3</accession>
<dbReference type="AlphaFoldDB" id="A0A2P5DPD3"/>
<keyword evidence="4" id="KW-0028">Amino-acid biosynthesis</keyword>
<dbReference type="InterPro" id="IPR002034">
    <property type="entry name" value="AIPM/Hcit_synth_CS"/>
</dbReference>
<evidence type="ECO:0000256" key="7">
    <source>
        <dbReference type="RuleBase" id="RU003523"/>
    </source>
</evidence>
<dbReference type="InterPro" id="IPR000891">
    <property type="entry name" value="PYR_CT"/>
</dbReference>